<dbReference type="PROSITE" id="PS50977">
    <property type="entry name" value="HTH_TETR_2"/>
    <property type="match status" value="1"/>
</dbReference>
<keyword evidence="5" id="KW-1185">Reference proteome</keyword>
<dbReference type="eggNOG" id="COG1309">
    <property type="taxonomic scope" value="Bacteria"/>
</dbReference>
<dbReference type="Pfam" id="PF13972">
    <property type="entry name" value="TetR"/>
    <property type="match status" value="1"/>
</dbReference>
<dbReference type="GO" id="GO:0000976">
    <property type="term" value="F:transcription cis-regulatory region binding"/>
    <property type="evidence" value="ECO:0007669"/>
    <property type="project" value="TreeGrafter"/>
</dbReference>
<evidence type="ECO:0000313" key="5">
    <source>
        <dbReference type="Proteomes" id="UP000026714"/>
    </source>
</evidence>
<dbReference type="STRING" id="34103.SAMN05421778_11162"/>
<sequence length="226" mass="25085">MTDRAKKPPRRTAERILDHTLALFNRYGEPNVSTNALAAELGISPGNLYYHYPAKEALVNALVGRYEQALAAALAAAGPADDAEGAWLLVPALLRLAWDYRFIFRDLNDLLTRNRQLETRCQAALALQQAAVRERVARLCILDGAPIGPEDADALATSIIVLLTYWLSYEYVRDPRRALEPDNADAAVRRGTRQAMALLWPYLSAERRLQLRPGHGGQAEAPRLSD</sequence>
<dbReference type="PATRIC" id="fig|1286631.3.peg.2771"/>
<dbReference type="InterPro" id="IPR001647">
    <property type="entry name" value="HTH_TetR"/>
</dbReference>
<dbReference type="Gene3D" id="1.10.357.10">
    <property type="entry name" value="Tetracycline Repressor, domain 2"/>
    <property type="match status" value="1"/>
</dbReference>
<dbReference type="GO" id="GO:0003700">
    <property type="term" value="F:DNA-binding transcription factor activity"/>
    <property type="evidence" value="ECO:0007669"/>
    <property type="project" value="TreeGrafter"/>
</dbReference>
<dbReference type="InterPro" id="IPR009057">
    <property type="entry name" value="Homeodomain-like_sf"/>
</dbReference>
<evidence type="ECO:0000256" key="1">
    <source>
        <dbReference type="ARBA" id="ARBA00023125"/>
    </source>
</evidence>
<gene>
    <name evidence="4" type="ORF">X805_28350</name>
</gene>
<dbReference type="InterPro" id="IPR050109">
    <property type="entry name" value="HTH-type_TetR-like_transc_reg"/>
</dbReference>
<dbReference type="RefSeq" id="WP_037483203.1">
    <property type="nucleotide sequence ID" value="NZ_AZRA01000074.1"/>
</dbReference>
<organism evidence="4 5">
    <name type="scientific">Sphaerotilus natans subsp. natans DSM 6575</name>
    <dbReference type="NCBI Taxonomy" id="1286631"/>
    <lineage>
        <taxon>Bacteria</taxon>
        <taxon>Pseudomonadati</taxon>
        <taxon>Pseudomonadota</taxon>
        <taxon>Betaproteobacteria</taxon>
        <taxon>Burkholderiales</taxon>
        <taxon>Sphaerotilaceae</taxon>
        <taxon>Sphaerotilus</taxon>
    </lineage>
</organism>
<dbReference type="InterPro" id="IPR025722">
    <property type="entry name" value="TetR"/>
</dbReference>
<feature type="DNA-binding region" description="H-T-H motif" evidence="2">
    <location>
        <begin position="33"/>
        <end position="52"/>
    </location>
</feature>
<evidence type="ECO:0000256" key="2">
    <source>
        <dbReference type="PROSITE-ProRule" id="PRU00335"/>
    </source>
</evidence>
<feature type="domain" description="HTH tetR-type" evidence="3">
    <location>
        <begin position="10"/>
        <end position="70"/>
    </location>
</feature>
<proteinExistence type="predicted"/>
<keyword evidence="1 2" id="KW-0238">DNA-binding</keyword>
<evidence type="ECO:0000313" key="4">
    <source>
        <dbReference type="EMBL" id="KDB51564.1"/>
    </source>
</evidence>
<protein>
    <submittedName>
        <fullName evidence="4">TetR family transcriptional regulator</fullName>
    </submittedName>
</protein>
<dbReference type="Pfam" id="PF00440">
    <property type="entry name" value="TetR_N"/>
    <property type="match status" value="1"/>
</dbReference>
<dbReference type="SUPFAM" id="SSF46689">
    <property type="entry name" value="Homeodomain-like"/>
    <property type="match status" value="1"/>
</dbReference>
<dbReference type="PANTHER" id="PTHR30055">
    <property type="entry name" value="HTH-TYPE TRANSCRIPTIONAL REGULATOR RUTR"/>
    <property type="match status" value="1"/>
</dbReference>
<comment type="caution">
    <text evidence="4">The sequence shown here is derived from an EMBL/GenBank/DDBJ whole genome shotgun (WGS) entry which is preliminary data.</text>
</comment>
<reference evidence="4 5" key="1">
    <citation type="journal article" date="2014" name="FEMS Microbiol. Ecol.">
        <title>Sphaerotilus natans encrusted with nanoball-shaped Fe(III) oxide minerals formed by nitrate-reducing mixotrophic Fe(II) oxidation.</title>
        <authorList>
            <person name="Park S."/>
            <person name="Kim D.H."/>
            <person name="Lee J.H."/>
            <person name="Hur H.G."/>
        </authorList>
    </citation>
    <scope>NUCLEOTIDE SEQUENCE [LARGE SCALE GENOMIC DNA]</scope>
    <source>
        <strain evidence="4 5">DSM 6575</strain>
    </source>
</reference>
<accession>A0A059KK49</accession>
<dbReference type="EMBL" id="AZRA01000074">
    <property type="protein sequence ID" value="KDB51564.1"/>
    <property type="molecule type" value="Genomic_DNA"/>
</dbReference>
<dbReference type="Proteomes" id="UP000026714">
    <property type="component" value="Unassembled WGS sequence"/>
</dbReference>
<name>A0A059KK49_9BURK</name>
<dbReference type="AlphaFoldDB" id="A0A059KK49"/>
<dbReference type="PANTHER" id="PTHR30055:SF223">
    <property type="entry name" value="HTH-TYPE TRANSCRIPTIONAL REGULATOR UIDR"/>
    <property type="match status" value="1"/>
</dbReference>
<evidence type="ECO:0000259" key="3">
    <source>
        <dbReference type="PROSITE" id="PS50977"/>
    </source>
</evidence>
<dbReference type="PRINTS" id="PR00455">
    <property type="entry name" value="HTHTETR"/>
</dbReference>